<dbReference type="PhylomeDB" id="B6QLS3"/>
<evidence type="ECO:0000313" key="11">
    <source>
        <dbReference type="Proteomes" id="UP000001294"/>
    </source>
</evidence>
<dbReference type="AlphaFoldDB" id="B6QLS3"/>
<dbReference type="VEuPathDB" id="FungiDB:PMAA_058300"/>
<name>B6QLS3_TALMQ</name>
<dbReference type="SMART" id="SM00066">
    <property type="entry name" value="GAL4"/>
    <property type="match status" value="1"/>
</dbReference>
<sequence>MSKSLPTSDGSFLRFRVAKSRRQPPTTPPGSLAPRKRLRLDTEVGDPVAGTGPETNLDVAGIDTARETSTSTNAQAHSACKRCRHMKRKCCRTLPECTPCVAAGYICSWPPERDQSAEIRELRKEVEVLSRYVQGYISDQQRRQIAERDQSTNDGIILSPFVPVNGVIDVSQHTKFSLPAIKNLFPGVDEECLPRIMLPESPSDPSVTVRETTSSTNNQQPVRPALRKVPLEVDLRVFIKGYFDHVHKSSPFLNKIKTMEEVDIVLRQMRNTNGRHVSTKLYMLAAIGGAALKHANKIRTEIAAKLVVPYQSIICECIEMENVCSIEILLLLALYSLYDPDGLNPWVLTGILGRQIISLGLHRRILRPEKSGLTAEDTELRARLFWSSFELDRVVASSYGLPVAINDANIDLPLPGVTLEEFAASDLRYYRETLQVSRSVVALRDLEGRILQRIHLSNSASDTALSRSDCDIIIKDLRLQIDNWYAQGCLISHSDNDKAPLHNTIPWLNVNYYSSLILLYTPSQFNSKLSRKQLVNLRRTIQQYIRCALVLLEQGHLSFNRVTVGRLLVIAAIMLFCFRRQRGVIPEDDFKTTEEVSMCIRILDAFPSNWIFAQRVAIIFWRLHKISSDREMHHRRSLQGSIQSSTSSSGPDNILSPASTLPSDHQSPTLSPLSTRMRNNPQSVPPGYCIKALTNDVSILISDTFGPSSAFNRIIDQIDDNEPFAEEYRWDSSAHSVRSRMYESYEHLN</sequence>
<evidence type="ECO:0000256" key="5">
    <source>
        <dbReference type="ARBA" id="ARBA00023125"/>
    </source>
</evidence>
<evidence type="ECO:0000256" key="6">
    <source>
        <dbReference type="ARBA" id="ARBA00023163"/>
    </source>
</evidence>
<dbReference type="SMART" id="SM00906">
    <property type="entry name" value="Fungal_trans"/>
    <property type="match status" value="1"/>
</dbReference>
<gene>
    <name evidence="10" type="ORF">PMAA_058300</name>
</gene>
<dbReference type="PROSITE" id="PS00463">
    <property type="entry name" value="ZN2_CY6_FUNGAL_1"/>
    <property type="match status" value="1"/>
</dbReference>
<evidence type="ECO:0000259" key="9">
    <source>
        <dbReference type="PROSITE" id="PS50048"/>
    </source>
</evidence>
<keyword evidence="3" id="KW-0862">Zinc</keyword>
<protein>
    <recommendedName>
        <fullName evidence="9">Zn(2)-C6 fungal-type domain-containing protein</fullName>
    </recommendedName>
</protein>
<dbReference type="InterPro" id="IPR001138">
    <property type="entry name" value="Zn2Cys6_DnaBD"/>
</dbReference>
<dbReference type="GO" id="GO:0006351">
    <property type="term" value="P:DNA-templated transcription"/>
    <property type="evidence" value="ECO:0007669"/>
    <property type="project" value="InterPro"/>
</dbReference>
<evidence type="ECO:0000256" key="2">
    <source>
        <dbReference type="ARBA" id="ARBA00022723"/>
    </source>
</evidence>
<feature type="region of interest" description="Disordered" evidence="8">
    <location>
        <begin position="202"/>
        <end position="221"/>
    </location>
</feature>
<keyword evidence="5" id="KW-0238">DNA-binding</keyword>
<feature type="region of interest" description="Disordered" evidence="8">
    <location>
        <begin position="634"/>
        <end position="681"/>
    </location>
</feature>
<dbReference type="PANTHER" id="PTHR47782:SF7">
    <property type="entry name" value="PROTEIN STB5"/>
    <property type="match status" value="1"/>
</dbReference>
<feature type="compositionally biased region" description="Low complexity" evidence="8">
    <location>
        <begin position="638"/>
        <end position="650"/>
    </location>
</feature>
<dbReference type="Gene3D" id="4.10.240.10">
    <property type="entry name" value="Zn(2)-C6 fungal-type DNA-binding domain"/>
    <property type="match status" value="1"/>
</dbReference>
<dbReference type="InterPro" id="IPR036864">
    <property type="entry name" value="Zn2-C6_fun-type_DNA-bd_sf"/>
</dbReference>
<evidence type="ECO:0000256" key="1">
    <source>
        <dbReference type="ARBA" id="ARBA00004123"/>
    </source>
</evidence>
<dbReference type="OrthoDB" id="25921at2759"/>
<reference evidence="11" key="1">
    <citation type="journal article" date="2015" name="Genome Announc.">
        <title>Genome sequence of the AIDS-associated pathogen Penicillium marneffei (ATCC18224) and its near taxonomic relative Talaromyces stipitatus (ATCC10500).</title>
        <authorList>
            <person name="Nierman W.C."/>
            <person name="Fedorova-Abrams N.D."/>
            <person name="Andrianopoulos A."/>
        </authorList>
    </citation>
    <scope>NUCLEOTIDE SEQUENCE [LARGE SCALE GENOMIC DNA]</scope>
    <source>
        <strain evidence="11">ATCC 18224 / CBS 334.59 / QM 7333</strain>
    </source>
</reference>
<keyword evidence="7" id="KW-0539">Nucleus</keyword>
<dbReference type="PROSITE" id="PS50048">
    <property type="entry name" value="ZN2_CY6_FUNGAL_2"/>
    <property type="match status" value="1"/>
</dbReference>
<evidence type="ECO:0000256" key="7">
    <source>
        <dbReference type="ARBA" id="ARBA00023242"/>
    </source>
</evidence>
<keyword evidence="2" id="KW-0479">Metal-binding</keyword>
<dbReference type="CDD" id="cd12148">
    <property type="entry name" value="fungal_TF_MHR"/>
    <property type="match status" value="1"/>
</dbReference>
<organism evidence="10 11">
    <name type="scientific">Talaromyces marneffei (strain ATCC 18224 / CBS 334.59 / QM 7333)</name>
    <name type="common">Penicillium marneffei</name>
    <dbReference type="NCBI Taxonomy" id="441960"/>
    <lineage>
        <taxon>Eukaryota</taxon>
        <taxon>Fungi</taxon>
        <taxon>Dikarya</taxon>
        <taxon>Ascomycota</taxon>
        <taxon>Pezizomycotina</taxon>
        <taxon>Eurotiomycetes</taxon>
        <taxon>Eurotiomycetidae</taxon>
        <taxon>Eurotiales</taxon>
        <taxon>Trichocomaceae</taxon>
        <taxon>Talaromyces</taxon>
        <taxon>Talaromyces sect. Talaromyces</taxon>
    </lineage>
</organism>
<accession>B6QLS3</accession>
<evidence type="ECO:0000313" key="10">
    <source>
        <dbReference type="EMBL" id="EEA22050.1"/>
    </source>
</evidence>
<dbReference type="GO" id="GO:0000981">
    <property type="term" value="F:DNA-binding transcription factor activity, RNA polymerase II-specific"/>
    <property type="evidence" value="ECO:0007669"/>
    <property type="project" value="InterPro"/>
</dbReference>
<dbReference type="InterPro" id="IPR007219">
    <property type="entry name" value="XnlR_reg_dom"/>
</dbReference>
<dbReference type="Pfam" id="PF04082">
    <property type="entry name" value="Fungal_trans"/>
    <property type="match status" value="1"/>
</dbReference>
<comment type="subcellular location">
    <subcellularLocation>
        <location evidence="1">Nucleus</location>
    </subcellularLocation>
</comment>
<feature type="compositionally biased region" description="Polar residues" evidence="8">
    <location>
        <begin position="656"/>
        <end position="681"/>
    </location>
</feature>
<feature type="domain" description="Zn(2)-C6 fungal-type" evidence="9">
    <location>
        <begin position="79"/>
        <end position="109"/>
    </location>
</feature>
<proteinExistence type="predicted"/>
<feature type="compositionally biased region" description="Polar residues" evidence="8">
    <location>
        <begin position="203"/>
        <end position="221"/>
    </location>
</feature>
<dbReference type="HOGENOM" id="CLU_011881_1_0_1"/>
<dbReference type="InterPro" id="IPR052202">
    <property type="entry name" value="Yeast_MetPath_Reg"/>
</dbReference>
<evidence type="ECO:0000256" key="8">
    <source>
        <dbReference type="SAM" id="MobiDB-lite"/>
    </source>
</evidence>
<keyword evidence="11" id="KW-1185">Reference proteome</keyword>
<dbReference type="PANTHER" id="PTHR47782">
    <property type="entry name" value="ZN(II)2CYS6 TRANSCRIPTION FACTOR (EUROFUNG)-RELATED"/>
    <property type="match status" value="1"/>
</dbReference>
<dbReference type="GO" id="GO:0008270">
    <property type="term" value="F:zinc ion binding"/>
    <property type="evidence" value="ECO:0007669"/>
    <property type="project" value="InterPro"/>
</dbReference>
<feature type="region of interest" description="Disordered" evidence="8">
    <location>
        <begin position="1"/>
        <end position="38"/>
    </location>
</feature>
<feature type="compositionally biased region" description="Polar residues" evidence="8">
    <location>
        <begin position="1"/>
        <end position="10"/>
    </location>
</feature>
<dbReference type="GO" id="GO:0005634">
    <property type="term" value="C:nucleus"/>
    <property type="evidence" value="ECO:0007669"/>
    <property type="project" value="UniProtKB-SubCell"/>
</dbReference>
<evidence type="ECO:0000256" key="4">
    <source>
        <dbReference type="ARBA" id="ARBA00023015"/>
    </source>
</evidence>
<keyword evidence="6" id="KW-0804">Transcription</keyword>
<dbReference type="Proteomes" id="UP000001294">
    <property type="component" value="Unassembled WGS sequence"/>
</dbReference>
<dbReference type="EMBL" id="DS995903">
    <property type="protein sequence ID" value="EEA22050.1"/>
    <property type="molecule type" value="Genomic_DNA"/>
</dbReference>
<keyword evidence="4" id="KW-0805">Transcription regulation</keyword>
<evidence type="ECO:0000256" key="3">
    <source>
        <dbReference type="ARBA" id="ARBA00022833"/>
    </source>
</evidence>
<dbReference type="SUPFAM" id="SSF57701">
    <property type="entry name" value="Zn2/Cys6 DNA-binding domain"/>
    <property type="match status" value="1"/>
</dbReference>
<dbReference type="GO" id="GO:0045944">
    <property type="term" value="P:positive regulation of transcription by RNA polymerase II"/>
    <property type="evidence" value="ECO:0007669"/>
    <property type="project" value="TreeGrafter"/>
</dbReference>
<dbReference type="CDD" id="cd00067">
    <property type="entry name" value="GAL4"/>
    <property type="match status" value="1"/>
</dbReference>
<dbReference type="GO" id="GO:0043565">
    <property type="term" value="F:sequence-specific DNA binding"/>
    <property type="evidence" value="ECO:0007669"/>
    <property type="project" value="TreeGrafter"/>
</dbReference>